<keyword evidence="1" id="KW-0560">Oxidoreductase</keyword>
<dbReference type="PANTHER" id="PTHR35176:SF6">
    <property type="entry name" value="HEME OXYGENASE HI_0854-RELATED"/>
    <property type="match status" value="1"/>
</dbReference>
<dbReference type="PIRSF" id="PIRSF004633">
    <property type="entry name" value="UCP_PLP_oxd"/>
    <property type="match status" value="1"/>
</dbReference>
<dbReference type="Gene3D" id="2.30.110.10">
    <property type="entry name" value="Electron Transport, Fmn-binding Protein, Chain A"/>
    <property type="match status" value="1"/>
</dbReference>
<name>A0ABW3FCD7_9PROT</name>
<evidence type="ECO:0000256" key="1">
    <source>
        <dbReference type="ARBA" id="ARBA00023002"/>
    </source>
</evidence>
<sequence>MTDQEKLQSVGEEAIAFKGLFKTVQLATVNAQGVPEASYAAYVERDNKFYIYVSELATHCANLRETGLCSAMFVESEKDAGHLFARKRLVFKCSAQEVERNSAKFDEVMALFYEKFGKFMDAIGKLTDFHMVELTPTHGSYVAGFAKAYHLNGQDLLQITHRNDQGHAAPDASAQQKLDELA</sequence>
<feature type="domain" description="Pyridoxamine 5'-phosphate oxidase N-terminal" evidence="2">
    <location>
        <begin position="14"/>
        <end position="142"/>
    </location>
</feature>
<dbReference type="RefSeq" id="WP_379057646.1">
    <property type="nucleotide sequence ID" value="NZ_JBHTKB010000002.1"/>
</dbReference>
<comment type="caution">
    <text evidence="3">The sequence shown here is derived from an EMBL/GenBank/DDBJ whole genome shotgun (WGS) entry which is preliminary data.</text>
</comment>
<evidence type="ECO:0000313" key="3">
    <source>
        <dbReference type="EMBL" id="MFD0914097.1"/>
    </source>
</evidence>
<evidence type="ECO:0000259" key="2">
    <source>
        <dbReference type="Pfam" id="PF01243"/>
    </source>
</evidence>
<accession>A0ABW3FCD7</accession>
<gene>
    <name evidence="3" type="ORF">ACFQ1Z_11105</name>
</gene>
<evidence type="ECO:0000313" key="4">
    <source>
        <dbReference type="Proteomes" id="UP001597128"/>
    </source>
</evidence>
<organism evidence="3 4">
    <name type="scientific">Methylophilus luteus</name>
    <dbReference type="NCBI Taxonomy" id="640108"/>
    <lineage>
        <taxon>Bacteria</taxon>
        <taxon>Pseudomonadati</taxon>
        <taxon>Pseudomonadota</taxon>
        <taxon>Betaproteobacteria</taxon>
        <taxon>Nitrosomonadales</taxon>
        <taxon>Methylophilaceae</taxon>
        <taxon>Methylophilus</taxon>
    </lineage>
</organism>
<dbReference type="EMBL" id="JBHTKB010000002">
    <property type="protein sequence ID" value="MFD0914097.1"/>
    <property type="molecule type" value="Genomic_DNA"/>
</dbReference>
<dbReference type="InterPro" id="IPR011576">
    <property type="entry name" value="Pyridox_Oxase_N"/>
</dbReference>
<dbReference type="Proteomes" id="UP001597128">
    <property type="component" value="Unassembled WGS sequence"/>
</dbReference>
<dbReference type="InterPro" id="IPR014419">
    <property type="entry name" value="HutZ"/>
</dbReference>
<dbReference type="Pfam" id="PF01243">
    <property type="entry name" value="PNPOx_N"/>
    <property type="match status" value="1"/>
</dbReference>
<reference evidence="4" key="1">
    <citation type="journal article" date="2019" name="Int. J. Syst. Evol. Microbiol.">
        <title>The Global Catalogue of Microorganisms (GCM) 10K type strain sequencing project: providing services to taxonomists for standard genome sequencing and annotation.</title>
        <authorList>
            <consortium name="The Broad Institute Genomics Platform"/>
            <consortium name="The Broad Institute Genome Sequencing Center for Infectious Disease"/>
            <person name="Wu L."/>
            <person name="Ma J."/>
        </authorList>
    </citation>
    <scope>NUCLEOTIDE SEQUENCE [LARGE SCALE GENOMIC DNA]</scope>
    <source>
        <strain evidence="4">CCUG 58412</strain>
    </source>
</reference>
<protein>
    <submittedName>
        <fullName evidence="3">HugZ family protein</fullName>
    </submittedName>
</protein>
<dbReference type="InterPro" id="IPR052019">
    <property type="entry name" value="F420H2_bilvrd_red/Heme_oxyg"/>
</dbReference>
<keyword evidence="4" id="KW-1185">Reference proteome</keyword>
<proteinExistence type="predicted"/>
<dbReference type="PANTHER" id="PTHR35176">
    <property type="entry name" value="HEME OXYGENASE HI_0854-RELATED"/>
    <property type="match status" value="1"/>
</dbReference>
<dbReference type="SUPFAM" id="SSF50475">
    <property type="entry name" value="FMN-binding split barrel"/>
    <property type="match status" value="1"/>
</dbReference>
<dbReference type="InterPro" id="IPR012349">
    <property type="entry name" value="Split_barrel_FMN-bd"/>
</dbReference>